<protein>
    <submittedName>
        <fullName evidence="1">Uncharacterized protein</fullName>
    </submittedName>
</protein>
<evidence type="ECO:0000313" key="2">
    <source>
        <dbReference type="Proteomes" id="UP001529510"/>
    </source>
</evidence>
<gene>
    <name evidence="1" type="ORF">M9458_050136</name>
</gene>
<organism evidence="1 2">
    <name type="scientific">Cirrhinus mrigala</name>
    <name type="common">Mrigala</name>
    <dbReference type="NCBI Taxonomy" id="683832"/>
    <lineage>
        <taxon>Eukaryota</taxon>
        <taxon>Metazoa</taxon>
        <taxon>Chordata</taxon>
        <taxon>Craniata</taxon>
        <taxon>Vertebrata</taxon>
        <taxon>Euteleostomi</taxon>
        <taxon>Actinopterygii</taxon>
        <taxon>Neopterygii</taxon>
        <taxon>Teleostei</taxon>
        <taxon>Ostariophysi</taxon>
        <taxon>Cypriniformes</taxon>
        <taxon>Cyprinidae</taxon>
        <taxon>Labeoninae</taxon>
        <taxon>Labeonini</taxon>
        <taxon>Cirrhinus</taxon>
    </lineage>
</organism>
<reference evidence="1 2" key="1">
    <citation type="submission" date="2024-05" db="EMBL/GenBank/DDBJ databases">
        <title>Genome sequencing and assembly of Indian major carp, Cirrhinus mrigala (Hamilton, 1822).</title>
        <authorList>
            <person name="Mohindra V."/>
            <person name="Chowdhury L.M."/>
            <person name="Lal K."/>
            <person name="Jena J.K."/>
        </authorList>
    </citation>
    <scope>NUCLEOTIDE SEQUENCE [LARGE SCALE GENOMIC DNA]</scope>
    <source>
        <strain evidence="1">CM1030</strain>
        <tissue evidence="1">Blood</tissue>
    </source>
</reference>
<dbReference type="Proteomes" id="UP001529510">
    <property type="component" value="Unassembled WGS sequence"/>
</dbReference>
<accession>A0ABD0N0Z7</accession>
<sequence>RYKMSLSEENGIKVVESNGTDYQYRIHTAGIYNVIEIKDLLNLLWDNKTSLMVQLHPKFK</sequence>
<name>A0ABD0N0Z7_CIRMR</name>
<feature type="non-terminal residue" evidence="1">
    <location>
        <position position="60"/>
    </location>
</feature>
<proteinExistence type="predicted"/>
<comment type="caution">
    <text evidence="1">The sequence shown here is derived from an EMBL/GenBank/DDBJ whole genome shotgun (WGS) entry which is preliminary data.</text>
</comment>
<dbReference type="EMBL" id="JAMKFB020000025">
    <property type="protein sequence ID" value="KAL0155873.1"/>
    <property type="molecule type" value="Genomic_DNA"/>
</dbReference>
<keyword evidence="2" id="KW-1185">Reference proteome</keyword>
<feature type="non-terminal residue" evidence="1">
    <location>
        <position position="1"/>
    </location>
</feature>
<dbReference type="AlphaFoldDB" id="A0ABD0N0Z7"/>
<evidence type="ECO:0000313" key="1">
    <source>
        <dbReference type="EMBL" id="KAL0155873.1"/>
    </source>
</evidence>